<dbReference type="PROSITE" id="PS50940">
    <property type="entry name" value="CHIT_BIND_II"/>
    <property type="match status" value="2"/>
</dbReference>
<accession>A0AAN8XNJ3</accession>
<organism evidence="2 3">
    <name type="scientific">Halocaridina rubra</name>
    <name type="common">Hawaiian red shrimp</name>
    <dbReference type="NCBI Taxonomy" id="373956"/>
    <lineage>
        <taxon>Eukaryota</taxon>
        <taxon>Metazoa</taxon>
        <taxon>Ecdysozoa</taxon>
        <taxon>Arthropoda</taxon>
        <taxon>Crustacea</taxon>
        <taxon>Multicrustacea</taxon>
        <taxon>Malacostraca</taxon>
        <taxon>Eumalacostraca</taxon>
        <taxon>Eucarida</taxon>
        <taxon>Decapoda</taxon>
        <taxon>Pleocyemata</taxon>
        <taxon>Caridea</taxon>
        <taxon>Atyoidea</taxon>
        <taxon>Atyidae</taxon>
        <taxon>Halocaridina</taxon>
    </lineage>
</organism>
<name>A0AAN8XNJ3_HALRR</name>
<dbReference type="Proteomes" id="UP001381693">
    <property type="component" value="Unassembled WGS sequence"/>
</dbReference>
<reference evidence="2 3" key="1">
    <citation type="submission" date="2023-11" db="EMBL/GenBank/DDBJ databases">
        <title>Halocaridina rubra genome assembly.</title>
        <authorList>
            <person name="Smith C."/>
        </authorList>
    </citation>
    <scope>NUCLEOTIDE SEQUENCE [LARGE SCALE GENOMIC DNA]</scope>
    <source>
        <strain evidence="2">EP-1</strain>
        <tissue evidence="2">Whole</tissue>
    </source>
</reference>
<dbReference type="EMBL" id="JAXCGZ010003821">
    <property type="protein sequence ID" value="KAK7083053.1"/>
    <property type="molecule type" value="Genomic_DNA"/>
</dbReference>
<evidence type="ECO:0000313" key="3">
    <source>
        <dbReference type="Proteomes" id="UP001381693"/>
    </source>
</evidence>
<keyword evidence="3" id="KW-1185">Reference proteome</keyword>
<dbReference type="AlphaFoldDB" id="A0AAN8XNJ3"/>
<dbReference type="GO" id="GO:0008061">
    <property type="term" value="F:chitin binding"/>
    <property type="evidence" value="ECO:0007669"/>
    <property type="project" value="InterPro"/>
</dbReference>
<feature type="domain" description="Chitin-binding type-2" evidence="1">
    <location>
        <begin position="131"/>
        <end position="188"/>
    </location>
</feature>
<protein>
    <recommendedName>
        <fullName evidence="1">Chitin-binding type-2 domain-containing protein</fullName>
    </recommendedName>
</protein>
<comment type="caution">
    <text evidence="2">The sequence shown here is derived from an EMBL/GenBank/DDBJ whole genome shotgun (WGS) entry which is preliminary data.</text>
</comment>
<dbReference type="SUPFAM" id="SSF57625">
    <property type="entry name" value="Invertebrate chitin-binding proteins"/>
    <property type="match status" value="1"/>
</dbReference>
<gene>
    <name evidence="2" type="ORF">SK128_005618</name>
</gene>
<feature type="domain" description="Chitin-binding type-2" evidence="1">
    <location>
        <begin position="1"/>
        <end position="61"/>
    </location>
</feature>
<evidence type="ECO:0000313" key="2">
    <source>
        <dbReference type="EMBL" id="KAK7083053.1"/>
    </source>
</evidence>
<dbReference type="SMART" id="SM00494">
    <property type="entry name" value="ChtBD2"/>
    <property type="match status" value="4"/>
</dbReference>
<sequence>MPDCSAANPGDKVPDPVNCTNYYFCLADHNPSDLPLPCPPGTSFPTDGTGTDCTGTVPCDPICGGGGGVACHITCNGTGDYISDPFDCGTYYECDAAGPIVPGRVCPPDRPHFDGESCVNNADICCYPGCSPVCEAAATQIPDPTDCTKFYICTEAGTPDESLHFPCPPGQNFDIGSGHCTAAAECKILCTSTSAVGGVTTTGVGSVMTTGGGGSTGGIQTTGECMGTLTCPDVGFYAKCITCQPEYFYCSSAGAVGSEQRCSDGLVFNPVPEYPYCILPNNCPYTP</sequence>
<evidence type="ECO:0000259" key="1">
    <source>
        <dbReference type="PROSITE" id="PS50940"/>
    </source>
</evidence>
<dbReference type="Pfam" id="PF01607">
    <property type="entry name" value="CBM_14"/>
    <property type="match status" value="1"/>
</dbReference>
<dbReference type="Gene3D" id="2.170.140.10">
    <property type="entry name" value="Chitin binding domain"/>
    <property type="match status" value="1"/>
</dbReference>
<dbReference type="InterPro" id="IPR036508">
    <property type="entry name" value="Chitin-bd_dom_sf"/>
</dbReference>
<dbReference type="GO" id="GO:0005576">
    <property type="term" value="C:extracellular region"/>
    <property type="evidence" value="ECO:0007669"/>
    <property type="project" value="InterPro"/>
</dbReference>
<dbReference type="InterPro" id="IPR002557">
    <property type="entry name" value="Chitin-bd_dom"/>
</dbReference>
<proteinExistence type="predicted"/>